<feature type="region of interest" description="Disordered" evidence="1">
    <location>
        <begin position="1"/>
        <end position="20"/>
    </location>
</feature>
<organism evidence="2 3">
    <name type="scientific">Eutypa lata (strain UCR-EL1)</name>
    <name type="common">Grapevine dieback disease fungus</name>
    <name type="synonym">Eutypa armeniacae</name>
    <dbReference type="NCBI Taxonomy" id="1287681"/>
    <lineage>
        <taxon>Eukaryota</taxon>
        <taxon>Fungi</taxon>
        <taxon>Dikarya</taxon>
        <taxon>Ascomycota</taxon>
        <taxon>Pezizomycotina</taxon>
        <taxon>Sordariomycetes</taxon>
        <taxon>Xylariomycetidae</taxon>
        <taxon>Xylariales</taxon>
        <taxon>Diatrypaceae</taxon>
        <taxon>Eutypa</taxon>
    </lineage>
</organism>
<accession>M7S6S2</accession>
<sequence>MELVQPPLLPKSNDNNNNNKPPKTLILEGVALFFPCGHGYIKAVDPNPAPGTAPIETALTCPQCSGDSNGGECLRCGGVFSGRWCDFCTLCNGFWNFAAWVDYAVVSGAGWIWCRQGVILVPTVVPVAAGVYEAAAVNKLPWPDLLTLGEGDVVLARGPVMEDGGFTVDAAATLRVKDQVDRRGRGDSSLVGADMTWNVYSTECNVELGSDEGWLPPEPMRNFSRFQYAED</sequence>
<evidence type="ECO:0000313" key="2">
    <source>
        <dbReference type="EMBL" id="EMR61774.1"/>
    </source>
</evidence>
<reference evidence="3" key="1">
    <citation type="journal article" date="2013" name="Genome Announc.">
        <title>Draft genome sequence of the grapevine dieback fungus Eutypa lata UCR-EL1.</title>
        <authorList>
            <person name="Blanco-Ulate B."/>
            <person name="Rolshausen P.E."/>
            <person name="Cantu D."/>
        </authorList>
    </citation>
    <scope>NUCLEOTIDE SEQUENCE [LARGE SCALE GENOMIC DNA]</scope>
    <source>
        <strain evidence="3">UCR-EL1</strain>
    </source>
</reference>
<dbReference type="AlphaFoldDB" id="M7S6S2"/>
<dbReference type="Proteomes" id="UP000012174">
    <property type="component" value="Unassembled WGS sequence"/>
</dbReference>
<gene>
    <name evidence="2" type="ORF">UCREL1_11294</name>
</gene>
<proteinExistence type="predicted"/>
<evidence type="ECO:0000256" key="1">
    <source>
        <dbReference type="SAM" id="MobiDB-lite"/>
    </source>
</evidence>
<protein>
    <submittedName>
        <fullName evidence="2">Uncharacterized protein</fullName>
    </submittedName>
</protein>
<dbReference type="EMBL" id="KB707549">
    <property type="protein sequence ID" value="EMR61774.1"/>
    <property type="molecule type" value="Genomic_DNA"/>
</dbReference>
<name>M7S6S2_EUTLA</name>
<feature type="compositionally biased region" description="Low complexity" evidence="1">
    <location>
        <begin position="10"/>
        <end position="20"/>
    </location>
</feature>
<keyword evidence="3" id="KW-1185">Reference proteome</keyword>
<dbReference type="KEGG" id="ela:UCREL1_11294"/>
<dbReference type="OrthoDB" id="4719682at2759"/>
<dbReference type="HOGENOM" id="CLU_1199831_0_0_1"/>
<evidence type="ECO:0000313" key="3">
    <source>
        <dbReference type="Proteomes" id="UP000012174"/>
    </source>
</evidence>